<accession>A0A2A2JW09</accession>
<evidence type="ECO:0000313" key="3">
    <source>
        <dbReference type="Proteomes" id="UP000218231"/>
    </source>
</evidence>
<feature type="compositionally biased region" description="Basic and acidic residues" evidence="1">
    <location>
        <begin position="395"/>
        <end position="408"/>
    </location>
</feature>
<feature type="compositionally biased region" description="Polar residues" evidence="1">
    <location>
        <begin position="418"/>
        <end position="429"/>
    </location>
</feature>
<protein>
    <submittedName>
        <fullName evidence="2">Uncharacterized protein</fullName>
    </submittedName>
</protein>
<reference evidence="2 3" key="1">
    <citation type="journal article" date="2017" name="Curr. Biol.">
        <title>Genome architecture and evolution of a unichromosomal asexual nematode.</title>
        <authorList>
            <person name="Fradin H."/>
            <person name="Zegar C."/>
            <person name="Gutwein M."/>
            <person name="Lucas J."/>
            <person name="Kovtun M."/>
            <person name="Corcoran D."/>
            <person name="Baugh L.R."/>
            <person name="Kiontke K."/>
            <person name="Gunsalus K."/>
            <person name="Fitch D.H."/>
            <person name="Piano F."/>
        </authorList>
    </citation>
    <scope>NUCLEOTIDE SEQUENCE [LARGE SCALE GENOMIC DNA]</scope>
    <source>
        <strain evidence="2">PF1309</strain>
    </source>
</reference>
<comment type="caution">
    <text evidence="2">The sequence shown here is derived from an EMBL/GenBank/DDBJ whole genome shotgun (WGS) entry which is preliminary data.</text>
</comment>
<feature type="region of interest" description="Disordered" evidence="1">
    <location>
        <begin position="386"/>
        <end position="457"/>
    </location>
</feature>
<proteinExistence type="predicted"/>
<sequence>MKAYNKHMHIFEWTAKDFLRMIAIRNFNMMWNLFKRFLKGMEENEMRMLEAAGGNREKKSIEYVAGTVFARLDKIRKEQGDEIPRPKTVTNREVEEKKSRENVIKLQRLEEEWKIQRQADLEDYRKALATTKQHRKLPSENNLATFIHSQRIIRSMELGFADPEDDVTLLELICTAAETELTQDRLYSIDLISNCLIYSRYMEKVLQLKCCPAAEKSDKWTRKIYDLLCAILNLWKIIYARYKEIWSKEACCLWRYTIDIVVRIGRRSWDRFNVYEHKQIMKFADEVNGWLSTDPTRDAREEHLEAVRESEKIAKMRRMKAHDLFGAEDEPVAEELDMLVPKARKEKRPPIVVNRNIREQSLQKFYMPLRVEMTSNADNERITREIAEGMNRQRQAQERIRKAGRNREDEWDSDEETTIQGENDWNAQAENWEEEDEGTLKDENSQADADAAEERQVKDQVEVRADNFEMEAAETIHKDSGSDAEDSFIKMSLNLDAMIKQEEKKQSVDPDVFAVIHQEQPAILSPSSAFSTHLDTFCLPSTSTQDDNHSISSILSTADVPKRGILKAAVPKKSRFA</sequence>
<name>A0A2A2JW09_9BILA</name>
<organism evidence="2 3">
    <name type="scientific">Diploscapter pachys</name>
    <dbReference type="NCBI Taxonomy" id="2018661"/>
    <lineage>
        <taxon>Eukaryota</taxon>
        <taxon>Metazoa</taxon>
        <taxon>Ecdysozoa</taxon>
        <taxon>Nematoda</taxon>
        <taxon>Chromadorea</taxon>
        <taxon>Rhabditida</taxon>
        <taxon>Rhabditina</taxon>
        <taxon>Rhabditomorpha</taxon>
        <taxon>Rhabditoidea</taxon>
        <taxon>Rhabditidae</taxon>
        <taxon>Diploscapter</taxon>
    </lineage>
</organism>
<gene>
    <name evidence="2" type="ORF">WR25_13497</name>
</gene>
<dbReference type="Proteomes" id="UP000218231">
    <property type="component" value="Unassembled WGS sequence"/>
</dbReference>
<dbReference type="EMBL" id="LIAE01010192">
    <property type="protein sequence ID" value="PAV65820.1"/>
    <property type="molecule type" value="Genomic_DNA"/>
</dbReference>
<evidence type="ECO:0000256" key="1">
    <source>
        <dbReference type="SAM" id="MobiDB-lite"/>
    </source>
</evidence>
<dbReference type="AlphaFoldDB" id="A0A2A2JW09"/>
<keyword evidence="3" id="KW-1185">Reference proteome</keyword>
<evidence type="ECO:0000313" key="2">
    <source>
        <dbReference type="EMBL" id="PAV65820.1"/>
    </source>
</evidence>